<reference evidence="2 3" key="1">
    <citation type="submission" date="2015-11" db="EMBL/GenBank/DDBJ databases">
        <title>A Two-component Flavoprotein Monooxygenase System MeaXY Responsible for para-Hydroxylation of 2-Methyl-6-ethylaniline and 2,6-Diethylaniline in Sphingobium baderi DE-13.</title>
        <authorList>
            <person name="Cheng M."/>
            <person name="Meng Q."/>
            <person name="Yang Y."/>
            <person name="Chu C."/>
            <person name="Yan X."/>
            <person name="He J."/>
            <person name="Li S."/>
        </authorList>
    </citation>
    <scope>NUCLEOTIDE SEQUENCE [LARGE SCALE GENOMIC DNA]</scope>
    <source>
        <strain evidence="2 3">DE-13</strain>
    </source>
</reference>
<evidence type="ECO:0000313" key="2">
    <source>
        <dbReference type="EMBL" id="ALR19433.1"/>
    </source>
</evidence>
<organism evidence="2 3">
    <name type="scientific">Sphingobium baderi</name>
    <dbReference type="NCBI Taxonomy" id="1332080"/>
    <lineage>
        <taxon>Bacteria</taxon>
        <taxon>Pseudomonadati</taxon>
        <taxon>Pseudomonadota</taxon>
        <taxon>Alphaproteobacteria</taxon>
        <taxon>Sphingomonadales</taxon>
        <taxon>Sphingomonadaceae</taxon>
        <taxon>Sphingobium</taxon>
    </lineage>
</organism>
<dbReference type="SUPFAM" id="SSF54534">
    <property type="entry name" value="FKBP-like"/>
    <property type="match status" value="1"/>
</dbReference>
<gene>
    <name evidence="2" type="ORF">ATN00_03025</name>
</gene>
<feature type="domain" description="Transcription elongation factor GreA/GreB C-terminal" evidence="1">
    <location>
        <begin position="82"/>
        <end position="151"/>
    </location>
</feature>
<dbReference type="Proteomes" id="UP000056968">
    <property type="component" value="Chromosome"/>
</dbReference>
<dbReference type="AlphaFoldDB" id="A0A0S3EVM3"/>
<dbReference type="RefSeq" id="WP_062061976.1">
    <property type="nucleotide sequence ID" value="NZ_CP013264.1"/>
</dbReference>
<keyword evidence="2" id="KW-0418">Kinase</keyword>
<protein>
    <submittedName>
        <fullName evidence="2">Nucleoside diphosphate kinase</fullName>
    </submittedName>
</protein>
<dbReference type="GO" id="GO:0032784">
    <property type="term" value="P:regulation of DNA-templated transcription elongation"/>
    <property type="evidence" value="ECO:0007669"/>
    <property type="project" value="InterPro"/>
</dbReference>
<dbReference type="STRING" id="1332080.ATN00_03025"/>
<dbReference type="Gene3D" id="3.10.50.30">
    <property type="entry name" value="Transcription elongation factor, GreA/GreB, C-terminal domain"/>
    <property type="match status" value="1"/>
</dbReference>
<dbReference type="PANTHER" id="PTHR30437:SF6">
    <property type="entry name" value="TRANSCRIPTION ELONGATION FACTOR GREB"/>
    <property type="match status" value="1"/>
</dbReference>
<dbReference type="InterPro" id="IPR036953">
    <property type="entry name" value="GreA/GreB_C_sf"/>
</dbReference>
<keyword evidence="2" id="KW-0808">Transferase</keyword>
<dbReference type="EMBL" id="CP013264">
    <property type="protein sequence ID" value="ALR19433.1"/>
    <property type="molecule type" value="Genomic_DNA"/>
</dbReference>
<dbReference type="InterPro" id="IPR001437">
    <property type="entry name" value="Tscrpt_elong_fac_GreA/B_C"/>
</dbReference>
<dbReference type="GO" id="GO:0016301">
    <property type="term" value="F:kinase activity"/>
    <property type="evidence" value="ECO:0007669"/>
    <property type="project" value="UniProtKB-KW"/>
</dbReference>
<dbReference type="PANTHER" id="PTHR30437">
    <property type="entry name" value="TRANSCRIPTION ELONGATION FACTOR GREA"/>
    <property type="match status" value="1"/>
</dbReference>
<dbReference type="KEGG" id="sbd:ATN00_03025"/>
<accession>A0A0S3EVM3</accession>
<dbReference type="OrthoDB" id="8537952at2"/>
<evidence type="ECO:0000259" key="1">
    <source>
        <dbReference type="Pfam" id="PF01272"/>
    </source>
</evidence>
<name>A0A0S3EVM3_9SPHN</name>
<evidence type="ECO:0000313" key="3">
    <source>
        <dbReference type="Proteomes" id="UP000056968"/>
    </source>
</evidence>
<dbReference type="InterPro" id="IPR023459">
    <property type="entry name" value="Tscrpt_elong_fac_GreA/B_fam"/>
</dbReference>
<dbReference type="GO" id="GO:0003677">
    <property type="term" value="F:DNA binding"/>
    <property type="evidence" value="ECO:0007669"/>
    <property type="project" value="InterPro"/>
</dbReference>
<dbReference type="GO" id="GO:0006354">
    <property type="term" value="P:DNA-templated transcription elongation"/>
    <property type="evidence" value="ECO:0007669"/>
    <property type="project" value="TreeGrafter"/>
</dbReference>
<dbReference type="Pfam" id="PF01272">
    <property type="entry name" value="GreA_GreB"/>
    <property type="match status" value="1"/>
</dbReference>
<sequence>MSVAFRRESDEEHLEPTFEIPIPAGPNWVTARGLRLTREKVEALEAVSTEGMAEEDAKKLKRELRYWRTRLASAQVQPAAEGDAVAFGTRVTYRQGKQDKTVLIVGDDEAEPAEGRIAFSAPLARAMMEAEKGESVDFGGKAGSLRILKVEVIGEE</sequence>
<proteinExistence type="predicted"/>
<keyword evidence="3" id="KW-1185">Reference proteome</keyword>
<dbReference type="GO" id="GO:0070063">
    <property type="term" value="F:RNA polymerase binding"/>
    <property type="evidence" value="ECO:0007669"/>
    <property type="project" value="InterPro"/>
</dbReference>